<proteinExistence type="predicted"/>
<comment type="caution">
    <text evidence="1">The sequence shown here is derived from an EMBL/GenBank/DDBJ whole genome shotgun (WGS) entry which is preliminary data.</text>
</comment>
<evidence type="ECO:0000313" key="2">
    <source>
        <dbReference type="Proteomes" id="UP000887159"/>
    </source>
</evidence>
<gene>
    <name evidence="1" type="ORF">TNCV_2487211</name>
</gene>
<protein>
    <submittedName>
        <fullName evidence="1">Uncharacterized protein</fullName>
    </submittedName>
</protein>
<reference evidence="1" key="1">
    <citation type="submission" date="2020-08" db="EMBL/GenBank/DDBJ databases">
        <title>Multicomponent nature underlies the extraordinary mechanical properties of spider dragline silk.</title>
        <authorList>
            <person name="Kono N."/>
            <person name="Nakamura H."/>
            <person name="Mori M."/>
            <person name="Yoshida Y."/>
            <person name="Ohtoshi R."/>
            <person name="Malay A.D."/>
            <person name="Moran D.A.P."/>
            <person name="Tomita M."/>
            <person name="Numata K."/>
            <person name="Arakawa K."/>
        </authorList>
    </citation>
    <scope>NUCLEOTIDE SEQUENCE</scope>
</reference>
<dbReference type="AlphaFoldDB" id="A0A8X6W0H7"/>
<name>A0A8X6W0H7_TRICX</name>
<keyword evidence="2" id="KW-1185">Reference proteome</keyword>
<organism evidence="1 2">
    <name type="scientific">Trichonephila clavipes</name>
    <name type="common">Golden silk orbweaver</name>
    <name type="synonym">Nephila clavipes</name>
    <dbReference type="NCBI Taxonomy" id="2585209"/>
    <lineage>
        <taxon>Eukaryota</taxon>
        <taxon>Metazoa</taxon>
        <taxon>Ecdysozoa</taxon>
        <taxon>Arthropoda</taxon>
        <taxon>Chelicerata</taxon>
        <taxon>Arachnida</taxon>
        <taxon>Araneae</taxon>
        <taxon>Araneomorphae</taxon>
        <taxon>Entelegynae</taxon>
        <taxon>Araneoidea</taxon>
        <taxon>Nephilidae</taxon>
        <taxon>Trichonephila</taxon>
    </lineage>
</organism>
<dbReference type="EMBL" id="BMAU01021371">
    <property type="protein sequence ID" value="GFY25601.1"/>
    <property type="molecule type" value="Genomic_DNA"/>
</dbReference>
<evidence type="ECO:0000313" key="1">
    <source>
        <dbReference type="EMBL" id="GFY25601.1"/>
    </source>
</evidence>
<accession>A0A8X6W0H7</accession>
<sequence>MTFWQYTCNGLAWLLTRPDSHSAALPEWMATTCSDALDSMMNTRLRASSVGTEGLGVSQEAKHGQWINK</sequence>
<dbReference type="Proteomes" id="UP000887159">
    <property type="component" value="Unassembled WGS sequence"/>
</dbReference>